<organism evidence="20 21">
    <name type="scientific">Amborella trichopoda</name>
    <dbReference type="NCBI Taxonomy" id="13333"/>
    <lineage>
        <taxon>Eukaryota</taxon>
        <taxon>Viridiplantae</taxon>
        <taxon>Streptophyta</taxon>
        <taxon>Embryophyta</taxon>
        <taxon>Tracheophyta</taxon>
        <taxon>Spermatophyta</taxon>
        <taxon>Magnoliopsida</taxon>
        <taxon>Amborellales</taxon>
        <taxon>Amborellaceae</taxon>
        <taxon>Amborella</taxon>
    </lineage>
</organism>
<evidence type="ECO:0000256" key="10">
    <source>
        <dbReference type="ARBA" id="ARBA00022741"/>
    </source>
</evidence>
<dbReference type="PROSITE" id="PS00107">
    <property type="entry name" value="PROTEIN_KINASE_ATP"/>
    <property type="match status" value="1"/>
</dbReference>
<gene>
    <name evidence="20" type="ORF">AMTR_s00012p00254900</name>
</gene>
<evidence type="ECO:0000256" key="17">
    <source>
        <dbReference type="PROSITE-ProRule" id="PRU10141"/>
    </source>
</evidence>
<dbReference type="PANTHER" id="PTHR27007">
    <property type="match status" value="1"/>
</dbReference>
<dbReference type="GO" id="GO:0005524">
    <property type="term" value="F:ATP binding"/>
    <property type="evidence" value="ECO:0007669"/>
    <property type="project" value="UniProtKB-UniRule"/>
</dbReference>
<accession>W1PJT2</accession>
<dbReference type="GO" id="GO:0042742">
    <property type="term" value="P:defense response to bacterium"/>
    <property type="evidence" value="ECO:0000318"/>
    <property type="project" value="GO_Central"/>
</dbReference>
<evidence type="ECO:0000256" key="18">
    <source>
        <dbReference type="SAM" id="Phobius"/>
    </source>
</evidence>
<comment type="similarity">
    <text evidence="2">In the N-terminal section; belongs to the leguminous lectin family.</text>
</comment>
<evidence type="ECO:0000256" key="2">
    <source>
        <dbReference type="ARBA" id="ARBA00008536"/>
    </source>
</evidence>
<evidence type="ECO:0000256" key="8">
    <source>
        <dbReference type="ARBA" id="ARBA00022729"/>
    </source>
</evidence>
<dbReference type="eggNOG" id="ENOG502QSJ4">
    <property type="taxonomic scope" value="Eukaryota"/>
</dbReference>
<dbReference type="GO" id="GO:0030246">
    <property type="term" value="F:carbohydrate binding"/>
    <property type="evidence" value="ECO:0007669"/>
    <property type="project" value="UniProtKB-KW"/>
</dbReference>
<dbReference type="InterPro" id="IPR017441">
    <property type="entry name" value="Protein_kinase_ATP_BS"/>
</dbReference>
<evidence type="ECO:0000256" key="11">
    <source>
        <dbReference type="ARBA" id="ARBA00022777"/>
    </source>
</evidence>
<comment type="similarity">
    <text evidence="3">In the C-terminal section; belongs to the protein kinase superfamily. Ser/Thr protein kinase family.</text>
</comment>
<keyword evidence="11" id="KW-0418">Kinase</keyword>
<sequence length="665" mass="73947">MFSIAFFPPKQNQHFCNSSFFGVAKRTKMLLQTVLLFLAITLSSSYDTGFNYSSFHGANLNLTGVSEVIPSGALQLTNNSQPVIAFVFAITLPSVSPGYGLAFVISPNAQFERANATQYLGLFNLTGNGDSENQVFAVEFDTVKNIDVGDIDSNHVGIDLNNVRSSVATSAAYYLTEDHQTTKHNLSLKSEDPLQVWIEYDGTEKLLNITLSPIRMAGRTGLPLISSRVDLSPILQEYMYVGFSASTGIMASCHYITGWSFMINGRAQDLDISDLPSYPRSKSSKELFMVSKIGISLSSIILAIAAISVILYLVRKRTDGETVEDCELANGCPHRLSYKEIFIATKGFHDDELIGFGGFGKVYKGVMPDSGLQVAVKKVAHESERRVREFLAEISSMGKLGHRNLVPLLGWLKQKTELIIVYEYMPHGSLDKHLFYDNVPPLSWKQRHKILKGVASALSYLHEQWEQVVIHRDVKVGNVLLDADMNARLGDFGLARLYEHGSNTQTTRVVGTFGYLAPEMSRTGKATTETDVFSYGAVLLEMACGRRPIERQRLQQEVILVDWVWECFKEGKLLDVADPRLEGCFETEEITMVLWLGLWCSHPVPAARPSMRQVNQYLDGDVPLPQISATELVVSEKENDHYLAPHTSSHSHLSICTEFMLSGGR</sequence>
<dbReference type="InterPro" id="IPR011009">
    <property type="entry name" value="Kinase-like_dom_sf"/>
</dbReference>
<keyword evidence="6" id="KW-0808">Transferase</keyword>
<dbReference type="Proteomes" id="UP000017836">
    <property type="component" value="Unassembled WGS sequence"/>
</dbReference>
<dbReference type="SUPFAM" id="SSF56112">
    <property type="entry name" value="Protein kinase-like (PK-like)"/>
    <property type="match status" value="1"/>
</dbReference>
<evidence type="ECO:0000313" key="21">
    <source>
        <dbReference type="Proteomes" id="UP000017836"/>
    </source>
</evidence>
<keyword evidence="5" id="KW-0723">Serine/threonine-protein kinase</keyword>
<comment type="subcellular location">
    <subcellularLocation>
        <location evidence="1">Membrane</location>
        <topology evidence="1">Single-pass type I membrane protein</topology>
    </subcellularLocation>
</comment>
<keyword evidence="14 18" id="KW-0472">Membrane</keyword>
<keyword evidence="7 18" id="KW-0812">Transmembrane</keyword>
<dbReference type="Gene3D" id="1.10.510.10">
    <property type="entry name" value="Transferase(Phosphotransferase) domain 1"/>
    <property type="match status" value="1"/>
</dbReference>
<feature type="domain" description="Protein kinase" evidence="19">
    <location>
        <begin position="348"/>
        <end position="618"/>
    </location>
</feature>
<dbReference type="EC" id="2.7.11.1" evidence="4"/>
<evidence type="ECO:0000256" key="3">
    <source>
        <dbReference type="ARBA" id="ARBA00010217"/>
    </source>
</evidence>
<dbReference type="InterPro" id="IPR050528">
    <property type="entry name" value="L-type_Lectin-RKs"/>
</dbReference>
<evidence type="ECO:0000256" key="1">
    <source>
        <dbReference type="ARBA" id="ARBA00004479"/>
    </source>
</evidence>
<dbReference type="PROSITE" id="PS50011">
    <property type="entry name" value="PROTEIN_KINASE_DOM"/>
    <property type="match status" value="1"/>
</dbReference>
<feature type="transmembrane region" description="Helical" evidence="18">
    <location>
        <begin position="238"/>
        <end position="257"/>
    </location>
</feature>
<feature type="binding site" evidence="17">
    <location>
        <position position="378"/>
    </location>
    <ligand>
        <name>ATP</name>
        <dbReference type="ChEBI" id="CHEBI:30616"/>
    </ligand>
</feature>
<evidence type="ECO:0000256" key="14">
    <source>
        <dbReference type="ARBA" id="ARBA00023136"/>
    </source>
</evidence>
<dbReference type="PROSITE" id="PS00108">
    <property type="entry name" value="PROTEIN_KINASE_ST"/>
    <property type="match status" value="1"/>
</dbReference>
<dbReference type="CDD" id="cd06899">
    <property type="entry name" value="lectin_legume_LecRK_Arcelin_ConA"/>
    <property type="match status" value="1"/>
</dbReference>
<dbReference type="Pfam" id="PF00139">
    <property type="entry name" value="Lectin_legB"/>
    <property type="match status" value="1"/>
</dbReference>
<dbReference type="GO" id="GO:0005886">
    <property type="term" value="C:plasma membrane"/>
    <property type="evidence" value="ECO:0000318"/>
    <property type="project" value="GO_Central"/>
</dbReference>
<comment type="catalytic activity">
    <reaction evidence="15">
        <text>L-threonyl-[protein] + ATP = O-phospho-L-threonyl-[protein] + ADP + H(+)</text>
        <dbReference type="Rhea" id="RHEA:46608"/>
        <dbReference type="Rhea" id="RHEA-COMP:11060"/>
        <dbReference type="Rhea" id="RHEA-COMP:11605"/>
        <dbReference type="ChEBI" id="CHEBI:15378"/>
        <dbReference type="ChEBI" id="CHEBI:30013"/>
        <dbReference type="ChEBI" id="CHEBI:30616"/>
        <dbReference type="ChEBI" id="CHEBI:61977"/>
        <dbReference type="ChEBI" id="CHEBI:456216"/>
        <dbReference type="EC" id="2.7.11.1"/>
    </reaction>
</comment>
<evidence type="ECO:0000256" key="6">
    <source>
        <dbReference type="ARBA" id="ARBA00022679"/>
    </source>
</evidence>
<evidence type="ECO:0000256" key="5">
    <source>
        <dbReference type="ARBA" id="ARBA00022527"/>
    </source>
</evidence>
<keyword evidence="8" id="KW-0732">Signal</keyword>
<evidence type="ECO:0000256" key="16">
    <source>
        <dbReference type="ARBA" id="ARBA00048679"/>
    </source>
</evidence>
<keyword evidence="21" id="KW-1185">Reference proteome</keyword>
<dbReference type="Gene3D" id="3.30.200.20">
    <property type="entry name" value="Phosphorylase Kinase, domain 1"/>
    <property type="match status" value="1"/>
</dbReference>
<protein>
    <recommendedName>
        <fullName evidence="4">non-specific serine/threonine protein kinase</fullName>
        <ecNumber evidence="4">2.7.11.1</ecNumber>
    </recommendedName>
</protein>
<dbReference type="InterPro" id="IPR000719">
    <property type="entry name" value="Prot_kinase_dom"/>
</dbReference>
<dbReference type="AlphaFoldDB" id="W1PJT2"/>
<dbReference type="SMART" id="SM00220">
    <property type="entry name" value="S_TKc"/>
    <property type="match status" value="1"/>
</dbReference>
<dbReference type="Pfam" id="PF00069">
    <property type="entry name" value="Pkinase"/>
    <property type="match status" value="1"/>
</dbReference>
<keyword evidence="13 18" id="KW-1133">Transmembrane helix</keyword>
<dbReference type="GO" id="GO:0004675">
    <property type="term" value="F:transmembrane receptor protein serine/threonine kinase activity"/>
    <property type="evidence" value="ECO:0000318"/>
    <property type="project" value="GO_Central"/>
</dbReference>
<dbReference type="SUPFAM" id="SSF49899">
    <property type="entry name" value="Concanavalin A-like lectins/glucanases"/>
    <property type="match status" value="1"/>
</dbReference>
<dbReference type="GO" id="GO:0002229">
    <property type="term" value="P:defense response to oomycetes"/>
    <property type="evidence" value="ECO:0000318"/>
    <property type="project" value="GO_Central"/>
</dbReference>
<evidence type="ECO:0000256" key="15">
    <source>
        <dbReference type="ARBA" id="ARBA00047899"/>
    </source>
</evidence>
<keyword evidence="10 17" id="KW-0547">Nucleotide-binding</keyword>
<dbReference type="Gramene" id="ERN07994">
    <property type="protein sequence ID" value="ERN07994"/>
    <property type="gene ID" value="AMTR_s00012p00254900"/>
</dbReference>
<reference evidence="21" key="1">
    <citation type="journal article" date="2013" name="Science">
        <title>The Amborella genome and the evolution of flowering plants.</title>
        <authorList>
            <consortium name="Amborella Genome Project"/>
        </authorList>
    </citation>
    <scope>NUCLEOTIDE SEQUENCE [LARGE SCALE GENOMIC DNA]</scope>
</reference>
<feature type="transmembrane region" description="Helical" evidence="18">
    <location>
        <begin position="293"/>
        <end position="314"/>
    </location>
</feature>
<keyword evidence="9" id="KW-0430">Lectin</keyword>
<evidence type="ECO:0000313" key="20">
    <source>
        <dbReference type="EMBL" id="ERN07994.1"/>
    </source>
</evidence>
<dbReference type="Gene3D" id="2.60.120.200">
    <property type="match status" value="1"/>
</dbReference>
<evidence type="ECO:0000256" key="4">
    <source>
        <dbReference type="ARBA" id="ARBA00012513"/>
    </source>
</evidence>
<proteinExistence type="inferred from homology"/>
<feature type="transmembrane region" description="Helical" evidence="18">
    <location>
        <begin position="83"/>
        <end position="105"/>
    </location>
</feature>
<evidence type="ECO:0000256" key="12">
    <source>
        <dbReference type="ARBA" id="ARBA00022840"/>
    </source>
</evidence>
<dbReference type="InterPro" id="IPR008271">
    <property type="entry name" value="Ser/Thr_kinase_AS"/>
</dbReference>
<evidence type="ECO:0000256" key="13">
    <source>
        <dbReference type="ARBA" id="ARBA00022989"/>
    </source>
</evidence>
<evidence type="ECO:0000259" key="19">
    <source>
        <dbReference type="PROSITE" id="PS50011"/>
    </source>
</evidence>
<dbReference type="FunFam" id="1.10.510.10:FF:000108">
    <property type="entry name" value="L-type lectin-domain containing receptor kinase S.4"/>
    <property type="match status" value="1"/>
</dbReference>
<evidence type="ECO:0000256" key="9">
    <source>
        <dbReference type="ARBA" id="ARBA00022734"/>
    </source>
</evidence>
<dbReference type="InterPro" id="IPR001220">
    <property type="entry name" value="Legume_lectin_dom"/>
</dbReference>
<dbReference type="HOGENOM" id="CLU_000288_62_3_1"/>
<keyword evidence="12 17" id="KW-0067">ATP-binding</keyword>
<comment type="catalytic activity">
    <reaction evidence="16">
        <text>L-seryl-[protein] + ATP = O-phospho-L-seryl-[protein] + ADP + H(+)</text>
        <dbReference type="Rhea" id="RHEA:17989"/>
        <dbReference type="Rhea" id="RHEA-COMP:9863"/>
        <dbReference type="Rhea" id="RHEA-COMP:11604"/>
        <dbReference type="ChEBI" id="CHEBI:15378"/>
        <dbReference type="ChEBI" id="CHEBI:29999"/>
        <dbReference type="ChEBI" id="CHEBI:30616"/>
        <dbReference type="ChEBI" id="CHEBI:83421"/>
        <dbReference type="ChEBI" id="CHEBI:456216"/>
        <dbReference type="EC" id="2.7.11.1"/>
    </reaction>
</comment>
<dbReference type="CDD" id="cd14066">
    <property type="entry name" value="STKc_IRAK"/>
    <property type="match status" value="1"/>
</dbReference>
<dbReference type="EMBL" id="KI393609">
    <property type="protein sequence ID" value="ERN07994.1"/>
    <property type="molecule type" value="Genomic_DNA"/>
</dbReference>
<evidence type="ECO:0000256" key="7">
    <source>
        <dbReference type="ARBA" id="ARBA00022692"/>
    </source>
</evidence>
<name>W1PJT2_AMBTC</name>
<dbReference type="InterPro" id="IPR013320">
    <property type="entry name" value="ConA-like_dom_sf"/>
</dbReference>